<feature type="region of interest" description="Disordered" evidence="1">
    <location>
        <begin position="27"/>
        <end position="57"/>
    </location>
</feature>
<feature type="chain" id="PRO_5046077774" evidence="2">
    <location>
        <begin position="22"/>
        <end position="339"/>
    </location>
</feature>
<keyword evidence="2" id="KW-0732">Signal</keyword>
<dbReference type="InterPro" id="IPR011852">
    <property type="entry name" value="TRAP_TAXI"/>
</dbReference>
<feature type="signal peptide" evidence="2">
    <location>
        <begin position="1"/>
        <end position="21"/>
    </location>
</feature>
<reference evidence="3 4" key="1">
    <citation type="submission" date="2023-07" db="EMBL/GenBank/DDBJ databases">
        <title>Genomic Encyclopedia of Type Strains, Phase IV (KMG-IV): sequencing the most valuable type-strain genomes for metagenomic binning, comparative biology and taxonomic classification.</title>
        <authorList>
            <person name="Goeker M."/>
        </authorList>
    </citation>
    <scope>NUCLEOTIDE SEQUENCE [LARGE SCALE GENOMIC DNA]</scope>
    <source>
        <strain evidence="3 4">DSM 29005</strain>
    </source>
</reference>
<dbReference type="Proteomes" id="UP001234495">
    <property type="component" value="Unassembled WGS sequence"/>
</dbReference>
<protein>
    <submittedName>
        <fullName evidence="3">TRAP transporter TAXI family solute receptor</fullName>
    </submittedName>
</protein>
<dbReference type="EMBL" id="JAUSUD010000007">
    <property type="protein sequence ID" value="MDQ0230674.1"/>
    <property type="molecule type" value="Genomic_DNA"/>
</dbReference>
<dbReference type="SUPFAM" id="SSF53850">
    <property type="entry name" value="Periplasmic binding protein-like II"/>
    <property type="match status" value="1"/>
</dbReference>
<feature type="compositionally biased region" description="Low complexity" evidence="1">
    <location>
        <begin position="46"/>
        <end position="57"/>
    </location>
</feature>
<accession>A0ABT9ZFL5</accession>
<keyword evidence="4" id="KW-1185">Reference proteome</keyword>
<proteinExistence type="predicted"/>
<organism evidence="3 4">
    <name type="scientific">Metabacillus malikii</name>
    <dbReference type="NCBI Taxonomy" id="1504265"/>
    <lineage>
        <taxon>Bacteria</taxon>
        <taxon>Bacillati</taxon>
        <taxon>Bacillota</taxon>
        <taxon>Bacilli</taxon>
        <taxon>Bacillales</taxon>
        <taxon>Bacillaceae</taxon>
        <taxon>Metabacillus</taxon>
    </lineage>
</organism>
<dbReference type="PANTHER" id="PTHR42941">
    <property type="entry name" value="SLL1037 PROTEIN"/>
    <property type="match status" value="1"/>
</dbReference>
<dbReference type="PROSITE" id="PS51257">
    <property type="entry name" value="PROKAR_LIPOPROTEIN"/>
    <property type="match status" value="1"/>
</dbReference>
<sequence length="339" mass="35826">MKKMRTSLLFIFMLSCMLVLAACNGGNGNESEGSSGDEKEGTTENQSSGSQDLSLLTGGTGGTYYPLGGQIGKIITDNTDAKITPQTSGASAENMETLRAGEAELAFSQTDIAAYAIEGKEMFDGDPIDNIQAISSLYPETIQLVTTKDSGIKSVEDLKGKAVSIGAPGSGVYINAVQILEVHGMSVDDIKAQNLSFDESTDGIQAGTIDAAFVTAGTPTGAVEALSAQEDVVIIPFADDKIKSLIEKYPYYAEDTIASGTYNIEEDVHTVAVKAMLVATSDLDENLVYEMTKALYENTDSITHAKGEFITAETALEGLGDMELHPGAAKYFEEKGITQ</sequence>
<dbReference type="NCBIfam" id="TIGR02122">
    <property type="entry name" value="TRAP_TAXI"/>
    <property type="match status" value="1"/>
</dbReference>
<dbReference type="RefSeq" id="WP_307340392.1">
    <property type="nucleotide sequence ID" value="NZ_JAUSUD010000007.1"/>
</dbReference>
<gene>
    <name evidence="3" type="ORF">J2S19_001930</name>
</gene>
<evidence type="ECO:0000313" key="3">
    <source>
        <dbReference type="EMBL" id="MDQ0230674.1"/>
    </source>
</evidence>
<dbReference type="PANTHER" id="PTHR42941:SF1">
    <property type="entry name" value="SLL1037 PROTEIN"/>
    <property type="match status" value="1"/>
</dbReference>
<name>A0ABT9ZFL5_9BACI</name>
<dbReference type="CDD" id="cd13567">
    <property type="entry name" value="PBP2_TtGluBP"/>
    <property type="match status" value="1"/>
</dbReference>
<dbReference type="Pfam" id="PF16868">
    <property type="entry name" value="NMT1_3"/>
    <property type="match status" value="1"/>
</dbReference>
<evidence type="ECO:0000313" key="4">
    <source>
        <dbReference type="Proteomes" id="UP001234495"/>
    </source>
</evidence>
<evidence type="ECO:0000256" key="1">
    <source>
        <dbReference type="SAM" id="MobiDB-lite"/>
    </source>
</evidence>
<evidence type="ECO:0000256" key="2">
    <source>
        <dbReference type="SAM" id="SignalP"/>
    </source>
</evidence>
<comment type="caution">
    <text evidence="3">The sequence shown here is derived from an EMBL/GenBank/DDBJ whole genome shotgun (WGS) entry which is preliminary data.</text>
</comment>
<keyword evidence="3" id="KW-0675">Receptor</keyword>
<dbReference type="Gene3D" id="3.40.190.10">
    <property type="entry name" value="Periplasmic binding protein-like II"/>
    <property type="match status" value="2"/>
</dbReference>